<proteinExistence type="predicted"/>
<name>A0A4U6U0Q0_SETVI</name>
<evidence type="ECO:0000313" key="3">
    <source>
        <dbReference type="Proteomes" id="UP000298652"/>
    </source>
</evidence>
<protein>
    <submittedName>
        <fullName evidence="2">Uncharacterized protein</fullName>
    </submittedName>
</protein>
<dbReference type="Proteomes" id="UP000298652">
    <property type="component" value="Chromosome 7"/>
</dbReference>
<dbReference type="Gramene" id="TKW06839">
    <property type="protein sequence ID" value="TKW06839"/>
    <property type="gene ID" value="SEVIR_7G267133v2"/>
</dbReference>
<gene>
    <name evidence="2" type="ORF">SEVIR_7G267133v2</name>
</gene>
<dbReference type="AlphaFoldDB" id="A0A4U6U0Q0"/>
<sequence length="193" mass="21836">MGTLPTAYLVDAAASGTSCRPRPRQGWPTRLAVQQNQCSFPAEHRMQSTQFLLRFSNLPPPTSACRKVASRNPRRRRNLKLHLRSKGQKEVGKRRVQTNQAKRKTRRRRNQAATATTIAATHSHSRKRKGKNRRTVMWTCMNSFNNAAISKQGPVCIKVARPKVPLLLRLYGKGEFFVVAHQGYAIHKRASLG</sequence>
<dbReference type="EMBL" id="CM016558">
    <property type="protein sequence ID" value="TKW06839.1"/>
    <property type="molecule type" value="Genomic_DNA"/>
</dbReference>
<reference evidence="2" key="1">
    <citation type="submission" date="2019-03" db="EMBL/GenBank/DDBJ databases">
        <title>WGS assembly of Setaria viridis.</title>
        <authorList>
            <person name="Huang P."/>
            <person name="Jenkins J."/>
            <person name="Grimwood J."/>
            <person name="Barry K."/>
            <person name="Healey A."/>
            <person name="Mamidi S."/>
            <person name="Sreedasyam A."/>
            <person name="Shu S."/>
            <person name="Feldman M."/>
            <person name="Wu J."/>
            <person name="Yu Y."/>
            <person name="Chen C."/>
            <person name="Johnson J."/>
            <person name="Rokhsar D."/>
            <person name="Baxter I."/>
            <person name="Schmutz J."/>
            <person name="Brutnell T."/>
            <person name="Kellogg E."/>
        </authorList>
    </citation>
    <scope>NUCLEOTIDE SEQUENCE [LARGE SCALE GENOMIC DNA]</scope>
</reference>
<feature type="compositionally biased region" description="Basic residues" evidence="1">
    <location>
        <begin position="94"/>
        <end position="110"/>
    </location>
</feature>
<feature type="compositionally biased region" description="Low complexity" evidence="1">
    <location>
        <begin position="111"/>
        <end position="122"/>
    </location>
</feature>
<feature type="compositionally biased region" description="Basic residues" evidence="1">
    <location>
        <begin position="123"/>
        <end position="132"/>
    </location>
</feature>
<evidence type="ECO:0000256" key="1">
    <source>
        <dbReference type="SAM" id="MobiDB-lite"/>
    </source>
</evidence>
<evidence type="ECO:0000313" key="2">
    <source>
        <dbReference type="EMBL" id="TKW06839.1"/>
    </source>
</evidence>
<feature type="region of interest" description="Disordered" evidence="1">
    <location>
        <begin position="84"/>
        <end position="132"/>
    </location>
</feature>
<organism evidence="2 3">
    <name type="scientific">Setaria viridis</name>
    <name type="common">Green bristlegrass</name>
    <name type="synonym">Setaria italica subsp. viridis</name>
    <dbReference type="NCBI Taxonomy" id="4556"/>
    <lineage>
        <taxon>Eukaryota</taxon>
        <taxon>Viridiplantae</taxon>
        <taxon>Streptophyta</taxon>
        <taxon>Embryophyta</taxon>
        <taxon>Tracheophyta</taxon>
        <taxon>Spermatophyta</taxon>
        <taxon>Magnoliopsida</taxon>
        <taxon>Liliopsida</taxon>
        <taxon>Poales</taxon>
        <taxon>Poaceae</taxon>
        <taxon>PACMAD clade</taxon>
        <taxon>Panicoideae</taxon>
        <taxon>Panicodae</taxon>
        <taxon>Paniceae</taxon>
        <taxon>Cenchrinae</taxon>
        <taxon>Setaria</taxon>
    </lineage>
</organism>
<accession>A0A4U6U0Q0</accession>
<keyword evidence="3" id="KW-1185">Reference proteome</keyword>